<dbReference type="PANTHER" id="PTHR12358">
    <property type="entry name" value="SPHINGOSINE KINASE"/>
    <property type="match status" value="1"/>
</dbReference>
<evidence type="ECO:0000259" key="2">
    <source>
        <dbReference type="PROSITE" id="PS50146"/>
    </source>
</evidence>
<dbReference type="GO" id="GO:0005737">
    <property type="term" value="C:cytoplasm"/>
    <property type="evidence" value="ECO:0007669"/>
    <property type="project" value="TreeGrafter"/>
</dbReference>
<dbReference type="InterPro" id="IPR017438">
    <property type="entry name" value="ATP-NAD_kinase_N"/>
</dbReference>
<dbReference type="PANTHER" id="PTHR12358:SF108">
    <property type="entry name" value="DAGKC DOMAIN-CONTAINING PROTEIN"/>
    <property type="match status" value="1"/>
</dbReference>
<feature type="compositionally biased region" description="Low complexity" evidence="1">
    <location>
        <begin position="243"/>
        <end position="257"/>
    </location>
</feature>
<reference evidence="3" key="1">
    <citation type="submission" date="2020-02" db="EMBL/GenBank/DDBJ databases">
        <authorList>
            <person name="Palmer J.M."/>
        </authorList>
    </citation>
    <scope>NUCLEOTIDE SEQUENCE</scope>
    <source>
        <strain evidence="3">EPUS1.4</strain>
        <tissue evidence="3">Thallus</tissue>
    </source>
</reference>
<dbReference type="AlphaFoldDB" id="A0A8H7DZI7"/>
<protein>
    <recommendedName>
        <fullName evidence="2">DAGKc domain-containing protein</fullName>
    </recommendedName>
</protein>
<accession>A0A8H7DZI7</accession>
<dbReference type="Gene3D" id="3.40.50.10330">
    <property type="entry name" value="Probable inorganic polyphosphate/atp-NAD kinase, domain 1"/>
    <property type="match status" value="1"/>
</dbReference>
<feature type="region of interest" description="Disordered" evidence="1">
    <location>
        <begin position="233"/>
        <end position="264"/>
    </location>
</feature>
<dbReference type="EMBL" id="JAACFV010000161">
    <property type="protein sequence ID" value="KAF7503817.1"/>
    <property type="molecule type" value="Genomic_DNA"/>
</dbReference>
<feature type="domain" description="DAGKc" evidence="2">
    <location>
        <begin position="120"/>
        <end position="266"/>
    </location>
</feature>
<proteinExistence type="predicted"/>
<evidence type="ECO:0000313" key="4">
    <source>
        <dbReference type="Proteomes" id="UP000606974"/>
    </source>
</evidence>
<dbReference type="PROSITE" id="PS50146">
    <property type="entry name" value="DAGK"/>
    <property type="match status" value="1"/>
</dbReference>
<dbReference type="InterPro" id="IPR016064">
    <property type="entry name" value="NAD/diacylglycerol_kinase_sf"/>
</dbReference>
<dbReference type="InterPro" id="IPR050187">
    <property type="entry name" value="Lipid_Phosphate_FormReg"/>
</dbReference>
<dbReference type="GO" id="GO:0016020">
    <property type="term" value="C:membrane"/>
    <property type="evidence" value="ECO:0007669"/>
    <property type="project" value="TreeGrafter"/>
</dbReference>
<dbReference type="SUPFAM" id="SSF111331">
    <property type="entry name" value="NAD kinase/diacylglycerol kinase-like"/>
    <property type="match status" value="1"/>
</dbReference>
<sequence>MDSYFQDAVFMGEQAKLSLLPSSFVVQFSDRQLQIPTANIIAIHVTHRAGAEVSGSDGRIHAALLAAGNYPKHGTEQNDNQGEMFRLKSFQVEYTGQHLLPCPPLLLPQLPEHLHLPPKNGQANIHVVISTFSGTQKAEGIYERALKPLLDQLKVSPYAVHRTESADSISQLTRDIILPRVNQGMKQLIVLLSGDGGMVDVVNTLFSEQMTTANAAIPIVALIPMGTGNALYNSSCRPRPNKTLPATTTQTSPQQPEDTSEDQTRGLRTLLFGMPKPLPTFHVTFSPKSTSISYPASSTHPMHTPLSSTSPSGTSTLHGCVLTSWCLHASLISLSDAPAHRVHGLSRFSAAAKSLLYPPDNSPTHLYKGVVSTLQCDQSGQEIWEPLRERDGSIRREHMYILATLVSNLEEAFTVSPHSEPLDGKLRIVSIGAVGPDEVVRLLGLAYQGGRHVDDENGAVGYEEVEGLRIEFAEEDDNDGGGMGGGSEEQRKKCRGIGDTVLIDDAEVLNNRSSRDISRYGAGLIATLSLLFRTTHPDYIKTVNVLSALYPFQPSNNCCSDLPQCHRPQPLFRLQCHDKAAPSLARGRLCNHTAGNSSIFKQIEDVLDTPLKLLPVSEIALHRLVTRRRDIDV</sequence>
<dbReference type="OrthoDB" id="3853857at2759"/>
<comment type="caution">
    <text evidence="3">The sequence shown here is derived from an EMBL/GenBank/DDBJ whole genome shotgun (WGS) entry which is preliminary data.</text>
</comment>
<organism evidence="3 4">
    <name type="scientific">Endocarpon pusillum</name>
    <dbReference type="NCBI Taxonomy" id="364733"/>
    <lineage>
        <taxon>Eukaryota</taxon>
        <taxon>Fungi</taxon>
        <taxon>Dikarya</taxon>
        <taxon>Ascomycota</taxon>
        <taxon>Pezizomycotina</taxon>
        <taxon>Eurotiomycetes</taxon>
        <taxon>Chaetothyriomycetidae</taxon>
        <taxon>Verrucariales</taxon>
        <taxon>Verrucariaceae</taxon>
        <taxon>Endocarpon</taxon>
    </lineage>
</organism>
<dbReference type="GO" id="GO:0046512">
    <property type="term" value="P:sphingosine biosynthetic process"/>
    <property type="evidence" value="ECO:0007669"/>
    <property type="project" value="TreeGrafter"/>
</dbReference>
<gene>
    <name evidence="3" type="ORF">GJ744_003258</name>
</gene>
<evidence type="ECO:0000256" key="1">
    <source>
        <dbReference type="SAM" id="MobiDB-lite"/>
    </source>
</evidence>
<dbReference type="InterPro" id="IPR001206">
    <property type="entry name" value="Diacylglycerol_kinase_cat_dom"/>
</dbReference>
<name>A0A8H7DZI7_9EURO</name>
<dbReference type="Pfam" id="PF00781">
    <property type="entry name" value="DAGK_cat"/>
    <property type="match status" value="1"/>
</dbReference>
<dbReference type="GO" id="GO:0001727">
    <property type="term" value="F:lipid kinase activity"/>
    <property type="evidence" value="ECO:0007669"/>
    <property type="project" value="TreeGrafter"/>
</dbReference>
<keyword evidence="4" id="KW-1185">Reference proteome</keyword>
<dbReference type="Proteomes" id="UP000606974">
    <property type="component" value="Unassembled WGS sequence"/>
</dbReference>
<dbReference type="Gene3D" id="2.60.200.40">
    <property type="match status" value="1"/>
</dbReference>
<evidence type="ECO:0000313" key="3">
    <source>
        <dbReference type="EMBL" id="KAF7503817.1"/>
    </source>
</evidence>